<dbReference type="PANTHER" id="PTHR43792:SF8">
    <property type="entry name" value="[RIBOSOMAL PROTEIN US5]-ALANINE N-ACETYLTRANSFERASE"/>
    <property type="match status" value="1"/>
</dbReference>
<comment type="caution">
    <text evidence="5">The sequence shown here is derived from an EMBL/GenBank/DDBJ whole genome shotgun (WGS) entry which is preliminary data.</text>
</comment>
<keyword evidence="2" id="KW-0012">Acyltransferase</keyword>
<name>A0A6M0H292_9CLOT</name>
<feature type="domain" description="N-acetyltransferase" evidence="4">
    <location>
        <begin position="16"/>
        <end position="170"/>
    </location>
</feature>
<dbReference type="GO" id="GO:0016747">
    <property type="term" value="F:acyltransferase activity, transferring groups other than amino-acyl groups"/>
    <property type="evidence" value="ECO:0007669"/>
    <property type="project" value="InterPro"/>
</dbReference>
<evidence type="ECO:0000256" key="2">
    <source>
        <dbReference type="ARBA" id="ARBA00023315"/>
    </source>
</evidence>
<protein>
    <submittedName>
        <fullName evidence="5">GNAT family N-acetyltransferase</fullName>
    </submittedName>
</protein>
<keyword evidence="1 5" id="KW-0808">Transferase</keyword>
<accession>A0A6M0H292</accession>
<dbReference type="InterPro" id="IPR000182">
    <property type="entry name" value="GNAT_dom"/>
</dbReference>
<dbReference type="SUPFAM" id="SSF55729">
    <property type="entry name" value="Acyl-CoA N-acyltransferases (Nat)"/>
    <property type="match status" value="1"/>
</dbReference>
<dbReference type="InterPro" id="IPR051531">
    <property type="entry name" value="N-acetyltransferase"/>
</dbReference>
<dbReference type="AlphaFoldDB" id="A0A6M0H292"/>
<evidence type="ECO:0000313" key="6">
    <source>
        <dbReference type="Proteomes" id="UP000481872"/>
    </source>
</evidence>
<evidence type="ECO:0000256" key="1">
    <source>
        <dbReference type="ARBA" id="ARBA00022679"/>
    </source>
</evidence>
<dbReference type="PROSITE" id="PS51186">
    <property type="entry name" value="GNAT"/>
    <property type="match status" value="1"/>
</dbReference>
<evidence type="ECO:0000256" key="3">
    <source>
        <dbReference type="ARBA" id="ARBA00038502"/>
    </source>
</evidence>
<sequence>MESNKVEFKIPKIEELDYRRKLLADKETMSYNIGYGEADETGCIEFKENHWEDWFSRWINNIPEKYYAYIISSDENIPVGEVALRYVSEKNSYCINIIIEAQHRGKGFSEQALRLLIKVAFNELGADKVFDDFPSSRITAEKVFKKVGFKRVSNDIVELTKQDYLSKGQDII</sequence>
<dbReference type="Proteomes" id="UP000481872">
    <property type="component" value="Unassembled WGS sequence"/>
</dbReference>
<keyword evidence="6" id="KW-1185">Reference proteome</keyword>
<evidence type="ECO:0000259" key="4">
    <source>
        <dbReference type="PROSITE" id="PS51186"/>
    </source>
</evidence>
<gene>
    <name evidence="5" type="ORF">G3M99_08260</name>
</gene>
<dbReference type="InterPro" id="IPR016181">
    <property type="entry name" value="Acyl_CoA_acyltransferase"/>
</dbReference>
<organism evidence="5 6">
    <name type="scientific">Clostridium senegalense</name>
    <dbReference type="NCBI Taxonomy" id="1465809"/>
    <lineage>
        <taxon>Bacteria</taxon>
        <taxon>Bacillati</taxon>
        <taxon>Bacillota</taxon>
        <taxon>Clostridia</taxon>
        <taxon>Eubacteriales</taxon>
        <taxon>Clostridiaceae</taxon>
        <taxon>Clostridium</taxon>
    </lineage>
</organism>
<dbReference type="PANTHER" id="PTHR43792">
    <property type="entry name" value="GNAT FAMILY, PUTATIVE (AFU_ORTHOLOGUE AFUA_3G00765)-RELATED-RELATED"/>
    <property type="match status" value="1"/>
</dbReference>
<dbReference type="RefSeq" id="WP_199869810.1">
    <property type="nucleotide sequence ID" value="NZ_JAAGPU010000013.1"/>
</dbReference>
<comment type="similarity">
    <text evidence="3">Belongs to the acetyltransferase family. RimJ subfamily.</text>
</comment>
<dbReference type="Pfam" id="PF13302">
    <property type="entry name" value="Acetyltransf_3"/>
    <property type="match status" value="1"/>
</dbReference>
<reference evidence="5 6" key="1">
    <citation type="submission" date="2020-02" db="EMBL/GenBank/DDBJ databases">
        <title>Genome assembly of a novel Clostridium senegalense strain.</title>
        <authorList>
            <person name="Gupta T.B."/>
            <person name="Jauregui R."/>
            <person name="Maclean P."/>
            <person name="Nawarathana A."/>
            <person name="Brightwell G."/>
        </authorList>
    </citation>
    <scope>NUCLEOTIDE SEQUENCE [LARGE SCALE GENOMIC DNA]</scope>
    <source>
        <strain evidence="5 6">AGRFS4</strain>
    </source>
</reference>
<proteinExistence type="inferred from homology"/>
<dbReference type="Gene3D" id="3.40.630.30">
    <property type="match status" value="1"/>
</dbReference>
<dbReference type="EMBL" id="JAAGPU010000013">
    <property type="protein sequence ID" value="NEU04845.1"/>
    <property type="molecule type" value="Genomic_DNA"/>
</dbReference>
<evidence type="ECO:0000313" key="5">
    <source>
        <dbReference type="EMBL" id="NEU04845.1"/>
    </source>
</evidence>